<evidence type="ECO:0000313" key="2">
    <source>
        <dbReference type="EMBL" id="OUC76393.1"/>
    </source>
</evidence>
<dbReference type="Proteomes" id="UP000194632">
    <property type="component" value="Unassembled WGS sequence"/>
</dbReference>
<name>A0A2C9ZK04_9ACTN</name>
<dbReference type="InterPro" id="IPR047960">
    <property type="entry name" value="Transpos_IS1380"/>
</dbReference>
<comment type="caution">
    <text evidence="2">The sequence shown here is derived from an EMBL/GenBank/DDBJ whole genome shotgun (WGS) entry which is preliminary data.</text>
</comment>
<keyword evidence="3" id="KW-1185">Reference proteome</keyword>
<evidence type="ECO:0000313" key="3">
    <source>
        <dbReference type="Proteomes" id="UP000194632"/>
    </source>
</evidence>
<gene>
    <name evidence="2" type="ORF">CA982_22210</name>
</gene>
<feature type="domain" description="Transposase DDE" evidence="1">
    <location>
        <begin position="9"/>
        <end position="452"/>
    </location>
</feature>
<dbReference type="Pfam" id="PF13701">
    <property type="entry name" value="DDE_Tnp_1_4"/>
    <property type="match status" value="1"/>
</dbReference>
<accession>A0A2C9ZK04</accession>
<dbReference type="InterPro" id="IPR025668">
    <property type="entry name" value="Tnp_DDE_dom"/>
</dbReference>
<sequence>MVVDTDRSESLTSSTGAVLLRETIQIAGLDTALTTALMPWTTTRTVHDPAKVLLDLATAVAVGGDCVSDLSIVRAQPALFGPVASDPTVSRLISTLADDSTAVVAAIRQARARCRDSVWTRRRPLQGQPGSFDGGQVIVDLDATTVTAHSDKEHAEINYKRHYGHAPMCALVDHGHYGTGEPLICDLRRGGASPQGADLHISTLTAALAQLPAGERDQVLVRTDAAGCSKEFLAHITEAGLQYSIGYIVSDTIKTALARLPEQAWQPAVDASGEPRLDAHVAELTTAIPALASTDAPWPDGMRVIARREYPHSGAQLRLTDIEGRRYTVFATNTHGTGWTLPTLELRHRQRARAEDRIRNLKDTGLANLPFQAFAKNQIWLEIVCLATELLVWTQTLCWDPHAPIRRWEPKQLPLRILAVAGRIIRSGRRQLLRLPRNWPHLEAITTGWTALHTT</sequence>
<dbReference type="OrthoDB" id="3254802at2"/>
<dbReference type="EMBL" id="NGFO01000034">
    <property type="protein sequence ID" value="OUC76393.1"/>
    <property type="molecule type" value="Genomic_DNA"/>
</dbReference>
<organism evidence="2 3">
    <name type="scientific">Gordonia lacunae</name>
    <dbReference type="NCBI Taxonomy" id="417102"/>
    <lineage>
        <taxon>Bacteria</taxon>
        <taxon>Bacillati</taxon>
        <taxon>Actinomycetota</taxon>
        <taxon>Actinomycetes</taxon>
        <taxon>Mycobacteriales</taxon>
        <taxon>Gordoniaceae</taxon>
        <taxon>Gordonia</taxon>
    </lineage>
</organism>
<evidence type="ECO:0000259" key="1">
    <source>
        <dbReference type="Pfam" id="PF13701"/>
    </source>
</evidence>
<dbReference type="AlphaFoldDB" id="A0A2C9ZK04"/>
<reference evidence="2 3" key="1">
    <citation type="submission" date="2017-05" db="EMBL/GenBank/DDBJ databases">
        <title>Biotechnological potential of actinobacteria isolated from South African environments.</title>
        <authorList>
            <person name="Le Roes-Hill M."/>
            <person name="Prins A."/>
            <person name="Durrell K.A."/>
        </authorList>
    </citation>
    <scope>NUCLEOTIDE SEQUENCE [LARGE SCALE GENOMIC DNA]</scope>
    <source>
        <strain evidence="2">BS2</strain>
    </source>
</reference>
<proteinExistence type="predicted"/>
<dbReference type="STRING" id="417102.CA982_22210"/>
<protein>
    <submittedName>
        <fullName evidence="2">IS1380 family transposase</fullName>
    </submittedName>
</protein>
<dbReference type="NCBIfam" id="NF033539">
    <property type="entry name" value="transpos_IS1380"/>
    <property type="match status" value="1"/>
</dbReference>